<gene>
    <name evidence="13" type="ORF">PPENT_87.1.T1140018</name>
</gene>
<proteinExistence type="inferred from homology"/>
<feature type="compositionally biased region" description="Polar residues" evidence="11">
    <location>
        <begin position="784"/>
        <end position="796"/>
    </location>
</feature>
<name>A0A8S1X6Q5_9CILI</name>
<accession>A0A8S1X6Q5</accession>
<dbReference type="GO" id="GO:0005976">
    <property type="term" value="P:polysaccharide metabolic process"/>
    <property type="evidence" value="ECO:0007669"/>
    <property type="project" value="UniProtKB-ARBA"/>
</dbReference>
<dbReference type="InterPro" id="IPR006047">
    <property type="entry name" value="GH13_cat_dom"/>
</dbReference>
<organism evidence="13 14">
    <name type="scientific">Paramecium pentaurelia</name>
    <dbReference type="NCBI Taxonomy" id="43138"/>
    <lineage>
        <taxon>Eukaryota</taxon>
        <taxon>Sar</taxon>
        <taxon>Alveolata</taxon>
        <taxon>Ciliophora</taxon>
        <taxon>Intramacronucleata</taxon>
        <taxon>Oligohymenophorea</taxon>
        <taxon>Peniculida</taxon>
        <taxon>Parameciidae</taxon>
        <taxon>Paramecium</taxon>
    </lineage>
</organism>
<keyword evidence="7" id="KW-0808">Transferase</keyword>
<dbReference type="CDD" id="cd11321">
    <property type="entry name" value="AmyAc_bac_euk_BE"/>
    <property type="match status" value="1"/>
</dbReference>
<keyword evidence="14" id="KW-1185">Reference proteome</keyword>
<keyword evidence="5 9" id="KW-0728">SH3 domain</keyword>
<evidence type="ECO:0000259" key="12">
    <source>
        <dbReference type="PROSITE" id="PS50002"/>
    </source>
</evidence>
<dbReference type="AlphaFoldDB" id="A0A8S1X6Q5"/>
<dbReference type="CDD" id="cd02854">
    <property type="entry name" value="E_set_GBE_euk_N"/>
    <property type="match status" value="1"/>
</dbReference>
<feature type="domain" description="SH3" evidence="12">
    <location>
        <begin position="1185"/>
        <end position="1244"/>
    </location>
</feature>
<evidence type="ECO:0000313" key="13">
    <source>
        <dbReference type="EMBL" id="CAD8196911.1"/>
    </source>
</evidence>
<dbReference type="PANTHER" id="PTHR43651:SF3">
    <property type="entry name" value="1,4-ALPHA-GLUCAN-BRANCHING ENZYME"/>
    <property type="match status" value="1"/>
</dbReference>
<dbReference type="InterPro" id="IPR001452">
    <property type="entry name" value="SH3_domain"/>
</dbReference>
<evidence type="ECO:0000256" key="10">
    <source>
        <dbReference type="SAM" id="Coils"/>
    </source>
</evidence>
<dbReference type="OrthoDB" id="196493at2759"/>
<comment type="catalytic activity">
    <reaction evidence="1">
        <text>Transfers a segment of a (1-&gt;4)-alpha-D-glucan chain to a primary hydroxy group in a similar glucan chain.</text>
        <dbReference type="EC" id="2.4.1.18"/>
    </reaction>
</comment>
<keyword evidence="10" id="KW-0175">Coiled coil</keyword>
<evidence type="ECO:0000256" key="9">
    <source>
        <dbReference type="PROSITE-ProRule" id="PRU00192"/>
    </source>
</evidence>
<evidence type="ECO:0000256" key="7">
    <source>
        <dbReference type="ARBA" id="ARBA00022679"/>
    </source>
</evidence>
<comment type="similarity">
    <text evidence="3">Belongs to the glycosyl hydrolase 13 family. GlgB subfamily.</text>
</comment>
<evidence type="ECO:0000256" key="4">
    <source>
        <dbReference type="ARBA" id="ARBA00012541"/>
    </source>
</evidence>
<dbReference type="CDD" id="cd00174">
    <property type="entry name" value="SH3"/>
    <property type="match status" value="1"/>
</dbReference>
<dbReference type="Pfam" id="PF00128">
    <property type="entry name" value="Alpha-amylase"/>
    <property type="match status" value="1"/>
</dbReference>
<dbReference type="PROSITE" id="PS50002">
    <property type="entry name" value="SH3"/>
    <property type="match status" value="1"/>
</dbReference>
<comment type="caution">
    <text evidence="13">The sequence shown here is derived from an EMBL/GenBank/DDBJ whole genome shotgun (WGS) entry which is preliminary data.</text>
</comment>
<dbReference type="GO" id="GO:0003844">
    <property type="term" value="F:1,4-alpha-glucan branching enzyme activity"/>
    <property type="evidence" value="ECO:0007669"/>
    <property type="project" value="UniProtKB-EC"/>
</dbReference>
<comment type="subcellular location">
    <subcellularLocation>
        <location evidence="2">Cytoplasm</location>
    </subcellularLocation>
</comment>
<evidence type="ECO:0000256" key="1">
    <source>
        <dbReference type="ARBA" id="ARBA00000826"/>
    </source>
</evidence>
<dbReference type="SMART" id="SM00642">
    <property type="entry name" value="Aamy"/>
    <property type="match status" value="1"/>
</dbReference>
<comment type="pathway">
    <text evidence="8">Glycan biosynthesis.</text>
</comment>
<evidence type="ECO:0000256" key="2">
    <source>
        <dbReference type="ARBA" id="ARBA00004496"/>
    </source>
</evidence>
<evidence type="ECO:0000313" key="14">
    <source>
        <dbReference type="Proteomes" id="UP000689195"/>
    </source>
</evidence>
<evidence type="ECO:0000256" key="3">
    <source>
        <dbReference type="ARBA" id="ARBA00009000"/>
    </source>
</evidence>
<dbReference type="PANTHER" id="PTHR43651">
    <property type="entry name" value="1,4-ALPHA-GLUCAN-BRANCHING ENZYME"/>
    <property type="match status" value="1"/>
</dbReference>
<dbReference type="EMBL" id="CAJJDO010000114">
    <property type="protein sequence ID" value="CAD8196911.1"/>
    <property type="molecule type" value="Genomic_DNA"/>
</dbReference>
<dbReference type="Pfam" id="PF02806">
    <property type="entry name" value="Alpha-amylase_C"/>
    <property type="match status" value="1"/>
</dbReference>
<reference evidence="13" key="1">
    <citation type="submission" date="2021-01" db="EMBL/GenBank/DDBJ databases">
        <authorList>
            <consortium name="Genoscope - CEA"/>
            <person name="William W."/>
        </authorList>
    </citation>
    <scope>NUCLEOTIDE SEQUENCE</scope>
</reference>
<feature type="coiled-coil region" evidence="10">
    <location>
        <begin position="837"/>
        <end position="924"/>
    </location>
</feature>
<dbReference type="Proteomes" id="UP000689195">
    <property type="component" value="Unassembled WGS sequence"/>
</dbReference>
<dbReference type="FunFam" id="2.60.40.1180:FF:000003">
    <property type="entry name" value="1,4-alpha-glucan-branching enzyme, chloroplastic/amyloplastic"/>
    <property type="match status" value="1"/>
</dbReference>
<feature type="region of interest" description="Disordered" evidence="11">
    <location>
        <begin position="784"/>
        <end position="807"/>
    </location>
</feature>
<dbReference type="GO" id="GO:0004553">
    <property type="term" value="F:hydrolase activity, hydrolyzing O-glycosyl compounds"/>
    <property type="evidence" value="ECO:0007669"/>
    <property type="project" value="InterPro"/>
</dbReference>
<evidence type="ECO:0000256" key="8">
    <source>
        <dbReference type="ARBA" id="ARBA00060592"/>
    </source>
</evidence>
<dbReference type="EC" id="2.4.1.18" evidence="4"/>
<dbReference type="GO" id="GO:0043169">
    <property type="term" value="F:cation binding"/>
    <property type="evidence" value="ECO:0007669"/>
    <property type="project" value="InterPro"/>
</dbReference>
<evidence type="ECO:0000256" key="5">
    <source>
        <dbReference type="ARBA" id="ARBA00022443"/>
    </source>
</evidence>
<dbReference type="SMART" id="SM00326">
    <property type="entry name" value="SH3"/>
    <property type="match status" value="1"/>
</dbReference>
<evidence type="ECO:0000256" key="11">
    <source>
        <dbReference type="SAM" id="MobiDB-lite"/>
    </source>
</evidence>
<dbReference type="InterPro" id="IPR006048">
    <property type="entry name" value="A-amylase/branching_C"/>
</dbReference>
<protein>
    <recommendedName>
        <fullName evidence="4">1,4-alpha-glucan branching enzyme</fullName>
        <ecNumber evidence="4">2.4.1.18</ecNumber>
    </recommendedName>
</protein>
<sequence length="1244" mass="145760">MQYIDQGSALSNKNVPGRRLQKKNSLFYQQSVLENEEFTQRYQKNVDELQVFKDDAYLEPHKQHFQVRNAKFFELLEQIVKVESSLKDFAKGYEKYGFLISDTGITYKEWAPGAKEVYLTGDFNNWDKMQYSLTSDSFGNWEIFLPRNEDGSYLIPHGSRVKTYIKDANNQYQYRIPAWIRTTWQNQENKLYDGVFYNPENKYEFKNNRPPKPRCLKIYEVHIGMAGIEPRVHTFKEFTQTVLPRVVKLGYNVIQIMAIQEHAYYGSFGYHVTNFFAVSSRFGTPDDLKELIDTAHSHGITVLMDLVHSHASSNVLDGINQWDGTDYQYFHAGGKGKHELWDSKLFDYSKWEVIRFLLSNLSWWINEYQFDGFRFDGVTSMLYVHHGNGYGFTGGYHEYFNELADMDSLVYLMLANDLIHEINPNAITIAEDVSGYPTLCRNIKEGGIGFDYRMAMAVPDKWIKLLKEFKDDDWDMGDITHTLTNRRYLEKCICYAESHDQALVGDKTLSMWLFDKEIYSEMSTIQPETLVTFRGMALHKMLRLITFALGGEGYLNFMGNEFGHPEWIDFPREGNGWSYHHARRRWDLADDQLLRYSRLLQFDTEMINLEDKYPWLPNGEQWVTEKHNEIKVIVFERGSLLFVFNFHPTQSYEHFKVGTKFESDHRIVLDTDDVRFGGHSRVSPSYDHNFPIIKEEWQGRPNHIKIYLPNRCAIVFKSIDKLQIKPGAFSQHQKLNQSVDGVLPVNQQSLQQLQTQIQILTKKEPIRQQNKKQELLQILENAQANQKQTKSMSPKRTPQKQKSNRKLNFNQITDQDNIFLNSSNAMANMIIENILNKDEYYEKIKLENQELKDQSSKLQVSIGDLKKKITTLERQNKEINSNLSNERQTYQNELIKINEKIQSMKTMQQNLQMEQKKNELLTKQLQDQININNGLKSFICENCLLSIEFLTFFQKSVQTFQPHLSNAYDILIQLSKHSTSFIFEFISKTQNLNLPALRNCLLPEEFDVNGFFETLEELKLNESPELSFRNKNNNLIKKNIHGNNNNNIPIGDVPKQNKNTSLQEQFNSFLESSEPFSDSQLGSPYFTDLETVDKQRPISKEKQRNQMPLQMNAAKRIKPEINQAPHYFQSFKQDENEPTVFDSLMKEAPTNKDRCSSVHSLRYLDQQIQKEQDKSTKRNKENQQNNCQFVIAKYDYKAQKDIDLSFKKGDQIKLLKKTTNGWWYGEDKNQVKGYFPHNFVQLLG</sequence>
<evidence type="ECO:0000256" key="6">
    <source>
        <dbReference type="ARBA" id="ARBA00022490"/>
    </source>
</evidence>
<keyword evidence="6" id="KW-0963">Cytoplasm</keyword>
<dbReference type="FunFam" id="2.60.40.10:FF:001874">
    <property type="entry name" value="1,4-alpha-glucan-branching enzyme"/>
    <property type="match status" value="1"/>
</dbReference>
<dbReference type="Pfam" id="PF00018">
    <property type="entry name" value="SH3_1"/>
    <property type="match status" value="1"/>
</dbReference>
<dbReference type="GO" id="GO:0005737">
    <property type="term" value="C:cytoplasm"/>
    <property type="evidence" value="ECO:0007669"/>
    <property type="project" value="UniProtKB-SubCell"/>
</dbReference>
<dbReference type="Pfam" id="PF02922">
    <property type="entry name" value="CBM_48"/>
    <property type="match status" value="1"/>
</dbReference>
<dbReference type="FunFam" id="3.20.20.80:FF:000001">
    <property type="entry name" value="1,4-alpha-glucan branching enzyme"/>
    <property type="match status" value="1"/>
</dbReference>
<dbReference type="InterPro" id="IPR004193">
    <property type="entry name" value="Glyco_hydro_13_N"/>
</dbReference>